<dbReference type="PANTHER" id="PTHR35270:SF2">
    <property type="entry name" value="FUSELESS, ISOFORM A"/>
    <property type="match status" value="1"/>
</dbReference>
<dbReference type="PANTHER" id="PTHR35270">
    <property type="entry name" value="FUSELESS, ISOFORM A"/>
    <property type="match status" value="1"/>
</dbReference>
<feature type="transmembrane region" description="Helical" evidence="1">
    <location>
        <begin position="197"/>
        <end position="215"/>
    </location>
</feature>
<dbReference type="Pfam" id="PF15993">
    <property type="entry name" value="Fuseless"/>
    <property type="match status" value="1"/>
</dbReference>
<evidence type="ECO:0000313" key="3">
    <source>
        <dbReference type="Proteomes" id="UP000678393"/>
    </source>
</evidence>
<dbReference type="InterPro" id="IPR032751">
    <property type="entry name" value="Fuseless"/>
</dbReference>
<dbReference type="EMBL" id="CAJHNH020000342">
    <property type="protein sequence ID" value="CAG5117067.1"/>
    <property type="molecule type" value="Genomic_DNA"/>
</dbReference>
<name>A0A8S3YJC3_9EUPU</name>
<feature type="non-terminal residue" evidence="2">
    <location>
        <position position="344"/>
    </location>
</feature>
<keyword evidence="3" id="KW-1185">Reference proteome</keyword>
<dbReference type="Proteomes" id="UP000678393">
    <property type="component" value="Unassembled WGS sequence"/>
</dbReference>
<keyword evidence="1" id="KW-0472">Membrane</keyword>
<feature type="transmembrane region" description="Helical" evidence="1">
    <location>
        <begin position="325"/>
        <end position="342"/>
    </location>
</feature>
<feature type="transmembrane region" description="Helical" evidence="1">
    <location>
        <begin position="163"/>
        <end position="185"/>
    </location>
</feature>
<comment type="caution">
    <text evidence="2">The sequence shown here is derived from an EMBL/GenBank/DDBJ whole genome shotgun (WGS) entry which is preliminary data.</text>
</comment>
<dbReference type="AlphaFoldDB" id="A0A8S3YJC3"/>
<organism evidence="2 3">
    <name type="scientific">Candidula unifasciata</name>
    <dbReference type="NCBI Taxonomy" id="100452"/>
    <lineage>
        <taxon>Eukaryota</taxon>
        <taxon>Metazoa</taxon>
        <taxon>Spiralia</taxon>
        <taxon>Lophotrochozoa</taxon>
        <taxon>Mollusca</taxon>
        <taxon>Gastropoda</taxon>
        <taxon>Heterobranchia</taxon>
        <taxon>Euthyneura</taxon>
        <taxon>Panpulmonata</taxon>
        <taxon>Eupulmonata</taxon>
        <taxon>Stylommatophora</taxon>
        <taxon>Helicina</taxon>
        <taxon>Helicoidea</taxon>
        <taxon>Geomitridae</taxon>
        <taxon>Candidula</taxon>
    </lineage>
</organism>
<sequence length="344" mass="38654">MDTYLKERHVKDTLRYSLKDTLTDVFKEAYNGSLTDTFRGSLKDTFSNSLTHNSSDHCTELSSNHKESKSEHTFDAKLQTTSNANSAVYFTTEHRFLETTSSLIQHRQPSHFKQETSLSPFTLALLGITANFLLIGPLVVAFWNSTWCFFDYILQDHDCQVSVWTSAAIGFPCMALVTFFQGSVLSYSSKCNTLARLILSRTYTYVLSVACVNQWRSTWLIADCYVGSSLFNSAVTFGSVFLVLLLSRCLVSACAPPVFIAMEVPHVEYYKVATFRGGTPTCSLEYLLDTLISVFGIQVLVIVYWRAFWEILDYCLMPEDPHLSAVYSVGIGVGLSCILFILQV</sequence>
<protein>
    <submittedName>
        <fullName evidence="2">Uncharacterized protein</fullName>
    </submittedName>
</protein>
<dbReference type="OrthoDB" id="6158661at2759"/>
<feature type="transmembrane region" description="Helical" evidence="1">
    <location>
        <begin position="235"/>
        <end position="262"/>
    </location>
</feature>
<proteinExistence type="predicted"/>
<feature type="non-terminal residue" evidence="2">
    <location>
        <position position="1"/>
    </location>
</feature>
<feature type="transmembrane region" description="Helical" evidence="1">
    <location>
        <begin position="121"/>
        <end position="143"/>
    </location>
</feature>
<evidence type="ECO:0000256" key="1">
    <source>
        <dbReference type="SAM" id="Phobius"/>
    </source>
</evidence>
<keyword evidence="1" id="KW-0812">Transmembrane</keyword>
<keyword evidence="1" id="KW-1133">Transmembrane helix</keyword>
<reference evidence="2" key="1">
    <citation type="submission" date="2021-04" db="EMBL/GenBank/DDBJ databases">
        <authorList>
            <consortium name="Molecular Ecology Group"/>
        </authorList>
    </citation>
    <scope>NUCLEOTIDE SEQUENCE</scope>
</reference>
<evidence type="ECO:0000313" key="2">
    <source>
        <dbReference type="EMBL" id="CAG5117067.1"/>
    </source>
</evidence>
<gene>
    <name evidence="2" type="ORF">CUNI_LOCUS2625</name>
</gene>
<accession>A0A8S3YJC3</accession>
<feature type="transmembrane region" description="Helical" evidence="1">
    <location>
        <begin position="283"/>
        <end position="305"/>
    </location>
</feature>